<reference evidence="2 3" key="1">
    <citation type="submission" date="2024-11" db="EMBL/GenBank/DDBJ databases">
        <title>Adaptive evolution of stress response genes in parasites aligns with host niche diversity.</title>
        <authorList>
            <person name="Hahn C."/>
            <person name="Resl P."/>
        </authorList>
    </citation>
    <scope>NUCLEOTIDE SEQUENCE [LARGE SCALE GENOMIC DNA]</scope>
    <source>
        <strain evidence="2">EGGRZ-B1_66</strain>
        <tissue evidence="2">Body</tissue>
    </source>
</reference>
<sequence>MSYLNAMAVTNQSNGAHSASEWSVNSASCSSSVGSGLSSASAPPGVSFLSPTGSTNAGPPTSLPAQRTLAFSQPTLTADSRYGELQHV</sequence>
<gene>
    <name evidence="2" type="ORF">Ciccas_003623</name>
</gene>
<proteinExistence type="predicted"/>
<feature type="compositionally biased region" description="Low complexity" evidence="1">
    <location>
        <begin position="26"/>
        <end position="47"/>
    </location>
</feature>
<name>A0ABD2QDY1_9PLAT</name>
<accession>A0ABD2QDY1</accession>
<dbReference type="AlphaFoldDB" id="A0ABD2QDY1"/>
<dbReference type="Proteomes" id="UP001626550">
    <property type="component" value="Unassembled WGS sequence"/>
</dbReference>
<evidence type="ECO:0000313" key="3">
    <source>
        <dbReference type="Proteomes" id="UP001626550"/>
    </source>
</evidence>
<keyword evidence="3" id="KW-1185">Reference proteome</keyword>
<feature type="compositionally biased region" description="Polar residues" evidence="1">
    <location>
        <begin position="49"/>
        <end position="78"/>
    </location>
</feature>
<evidence type="ECO:0000313" key="2">
    <source>
        <dbReference type="EMBL" id="KAL3317719.1"/>
    </source>
</evidence>
<organism evidence="2 3">
    <name type="scientific">Cichlidogyrus casuarinus</name>
    <dbReference type="NCBI Taxonomy" id="1844966"/>
    <lineage>
        <taxon>Eukaryota</taxon>
        <taxon>Metazoa</taxon>
        <taxon>Spiralia</taxon>
        <taxon>Lophotrochozoa</taxon>
        <taxon>Platyhelminthes</taxon>
        <taxon>Monogenea</taxon>
        <taxon>Monopisthocotylea</taxon>
        <taxon>Dactylogyridea</taxon>
        <taxon>Ancyrocephalidae</taxon>
        <taxon>Cichlidogyrus</taxon>
    </lineage>
</organism>
<dbReference type="EMBL" id="JBJKFK010000340">
    <property type="protein sequence ID" value="KAL3317719.1"/>
    <property type="molecule type" value="Genomic_DNA"/>
</dbReference>
<comment type="caution">
    <text evidence="2">The sequence shown here is derived from an EMBL/GenBank/DDBJ whole genome shotgun (WGS) entry which is preliminary data.</text>
</comment>
<feature type="region of interest" description="Disordered" evidence="1">
    <location>
        <begin position="26"/>
        <end position="88"/>
    </location>
</feature>
<evidence type="ECO:0000256" key="1">
    <source>
        <dbReference type="SAM" id="MobiDB-lite"/>
    </source>
</evidence>
<protein>
    <submittedName>
        <fullName evidence="2">Uncharacterized protein</fullName>
    </submittedName>
</protein>